<dbReference type="Proteomes" id="UP000184240">
    <property type="component" value="Unassembled WGS sequence"/>
</dbReference>
<name>A0A1M5VGB9_9FLAO</name>
<dbReference type="Proteomes" id="UP000290037">
    <property type="component" value="Unassembled WGS sequence"/>
</dbReference>
<sequence>MMNAKTFKLNITVPAEAIDGLGHVNNVIYLQWVQDVAEAHWQHNSTEEMLEKYAWVALEHTIKYHAPAFEGEQITIETWVEKFEGVRSIRRTKIFRPSDNKILATSITNWCLLNMQTRKPMRVPETFTAYYEEVNQ</sequence>
<accession>A0A1M5VGB9</accession>
<dbReference type="SUPFAM" id="SSF54637">
    <property type="entry name" value="Thioesterase/thiol ester dehydrase-isomerase"/>
    <property type="match status" value="1"/>
</dbReference>
<evidence type="ECO:0000256" key="1">
    <source>
        <dbReference type="ARBA" id="ARBA00022801"/>
    </source>
</evidence>
<dbReference type="EMBL" id="QOVN01000001">
    <property type="protein sequence ID" value="RXG30905.1"/>
    <property type="molecule type" value="Genomic_DNA"/>
</dbReference>
<dbReference type="STRING" id="573501.SAMN04487999_0747"/>
<reference evidence="4" key="2">
    <citation type="submission" date="2016-11" db="EMBL/GenBank/DDBJ databases">
        <authorList>
            <person name="Varghese N."/>
            <person name="Submissions S."/>
        </authorList>
    </citation>
    <scope>NUCLEOTIDE SEQUENCE [LARGE SCALE GENOMIC DNA]</scope>
    <source>
        <strain evidence="4">DSM 19859</strain>
    </source>
</reference>
<keyword evidence="1 3" id="KW-0378">Hydrolase</keyword>
<dbReference type="Gene3D" id="3.10.129.10">
    <property type="entry name" value="Hotdog Thioesterase"/>
    <property type="match status" value="1"/>
</dbReference>
<gene>
    <name evidence="2" type="ORF">DSM01_40</name>
    <name evidence="3" type="ORF">SAMN04487999_0747</name>
</gene>
<organism evidence="3 4">
    <name type="scientific">Leeuwenhoekiella palythoae</name>
    <dbReference type="NCBI Taxonomy" id="573501"/>
    <lineage>
        <taxon>Bacteria</taxon>
        <taxon>Pseudomonadati</taxon>
        <taxon>Bacteroidota</taxon>
        <taxon>Flavobacteriia</taxon>
        <taxon>Flavobacteriales</taxon>
        <taxon>Flavobacteriaceae</taxon>
        <taxon>Leeuwenhoekiella</taxon>
    </lineage>
</organism>
<dbReference type="PANTHER" id="PTHR31793:SF37">
    <property type="entry name" value="ACYL-COA THIOESTER HYDROLASE YBGC"/>
    <property type="match status" value="1"/>
</dbReference>
<dbReference type="InterPro" id="IPR029069">
    <property type="entry name" value="HotDog_dom_sf"/>
</dbReference>
<evidence type="ECO:0000313" key="2">
    <source>
        <dbReference type="EMBL" id="RXG30905.1"/>
    </source>
</evidence>
<dbReference type="AlphaFoldDB" id="A0A1M5VGB9"/>
<proteinExistence type="predicted"/>
<evidence type="ECO:0000313" key="5">
    <source>
        <dbReference type="Proteomes" id="UP000290037"/>
    </source>
</evidence>
<dbReference type="PANTHER" id="PTHR31793">
    <property type="entry name" value="4-HYDROXYBENZOYL-COA THIOESTERASE FAMILY MEMBER"/>
    <property type="match status" value="1"/>
</dbReference>
<evidence type="ECO:0000313" key="4">
    <source>
        <dbReference type="Proteomes" id="UP000184240"/>
    </source>
</evidence>
<protein>
    <submittedName>
        <fullName evidence="3">Acyl-CoA thioester hydrolase</fullName>
    </submittedName>
</protein>
<dbReference type="Pfam" id="PF13279">
    <property type="entry name" value="4HBT_2"/>
    <property type="match status" value="1"/>
</dbReference>
<dbReference type="EMBL" id="FQXT01000002">
    <property type="protein sequence ID" value="SHH74287.1"/>
    <property type="molecule type" value="Genomic_DNA"/>
</dbReference>
<reference evidence="2 5" key="3">
    <citation type="submission" date="2018-07" db="EMBL/GenBank/DDBJ databases">
        <title>Leeuwenhoekiella genomics.</title>
        <authorList>
            <person name="Tahon G."/>
            <person name="Willems A."/>
        </authorList>
    </citation>
    <scope>NUCLEOTIDE SEQUENCE [LARGE SCALE GENOMIC DNA]</scope>
    <source>
        <strain evidence="2 5">LMG 24856</strain>
    </source>
</reference>
<dbReference type="CDD" id="cd00586">
    <property type="entry name" value="4HBT"/>
    <property type="match status" value="1"/>
</dbReference>
<keyword evidence="5" id="KW-1185">Reference proteome</keyword>
<evidence type="ECO:0000313" key="3">
    <source>
        <dbReference type="EMBL" id="SHH74287.1"/>
    </source>
</evidence>
<reference evidence="3" key="1">
    <citation type="submission" date="2016-11" db="EMBL/GenBank/DDBJ databases">
        <authorList>
            <person name="Jaros S."/>
            <person name="Januszkiewicz K."/>
            <person name="Wedrychowicz H."/>
        </authorList>
    </citation>
    <scope>NUCLEOTIDE SEQUENCE [LARGE SCALE GENOMIC DNA]</scope>
    <source>
        <strain evidence="3">DSM 19859</strain>
    </source>
</reference>
<dbReference type="InterPro" id="IPR050563">
    <property type="entry name" value="4-hydroxybenzoyl-CoA_TE"/>
</dbReference>
<dbReference type="GO" id="GO:0047617">
    <property type="term" value="F:fatty acyl-CoA hydrolase activity"/>
    <property type="evidence" value="ECO:0007669"/>
    <property type="project" value="TreeGrafter"/>
</dbReference>
<dbReference type="RefSeq" id="WP_009781801.1">
    <property type="nucleotide sequence ID" value="NZ_FQXT01000002.1"/>
</dbReference>